<reference evidence="1" key="1">
    <citation type="submission" date="2021-02" db="EMBL/GenBank/DDBJ databases">
        <authorList>
            <person name="Nowell W R."/>
        </authorList>
    </citation>
    <scope>NUCLEOTIDE SEQUENCE</scope>
</reference>
<evidence type="ECO:0000313" key="1">
    <source>
        <dbReference type="EMBL" id="CAF5192335.1"/>
    </source>
</evidence>
<organism evidence="1 2">
    <name type="scientific">Rotaria magnacalcarata</name>
    <dbReference type="NCBI Taxonomy" id="392030"/>
    <lineage>
        <taxon>Eukaryota</taxon>
        <taxon>Metazoa</taxon>
        <taxon>Spiralia</taxon>
        <taxon>Gnathifera</taxon>
        <taxon>Rotifera</taxon>
        <taxon>Eurotatoria</taxon>
        <taxon>Bdelloidea</taxon>
        <taxon>Philodinida</taxon>
        <taxon>Philodinidae</taxon>
        <taxon>Rotaria</taxon>
    </lineage>
</organism>
<gene>
    <name evidence="1" type="ORF">SMN809_LOCUS72703</name>
</gene>
<name>A0A8S3I3M9_9BILA</name>
<evidence type="ECO:0000313" key="2">
    <source>
        <dbReference type="Proteomes" id="UP000676336"/>
    </source>
</evidence>
<dbReference type="Proteomes" id="UP000676336">
    <property type="component" value="Unassembled WGS sequence"/>
</dbReference>
<proteinExistence type="predicted"/>
<dbReference type="AlphaFoldDB" id="A0A8S3I3M9"/>
<sequence length="211" mass="24470">MYDELRMTVINGIGKLINYSHSVDKYTHFIAYTYYSRTKYLVDEVFKPSKKLTLPKPDTFACHMIVLVNWGINATVILRLPPNDTYTEAIDYVLQKICWSLGKGQNSLKLSKEDENCLTKILHMEVFSNISELDKIDSILDFHSVIQSVKSDSSLYPIEHFYATNNAHPTKFIELRYDNVFMIKSYFVQLSMKFKTTIPDVLIDDEGKKLT</sequence>
<dbReference type="EMBL" id="CAJOBI010326264">
    <property type="protein sequence ID" value="CAF5192335.1"/>
    <property type="molecule type" value="Genomic_DNA"/>
</dbReference>
<accession>A0A8S3I3M9</accession>
<comment type="caution">
    <text evidence="1">The sequence shown here is derived from an EMBL/GenBank/DDBJ whole genome shotgun (WGS) entry which is preliminary data.</text>
</comment>
<protein>
    <submittedName>
        <fullName evidence="1">Uncharacterized protein</fullName>
    </submittedName>
</protein>